<proteinExistence type="predicted"/>
<name>A0ABQ9E8Y1_TEGGR</name>
<dbReference type="SUPFAM" id="SSF54447">
    <property type="entry name" value="ssDNA-binding transcriptional regulator domain"/>
    <property type="match status" value="1"/>
</dbReference>
<reference evidence="2 3" key="1">
    <citation type="submission" date="2022-12" db="EMBL/GenBank/DDBJ databases">
        <title>Chromosome-level genome of Tegillarca granosa.</title>
        <authorList>
            <person name="Kim J."/>
        </authorList>
    </citation>
    <scope>NUCLEOTIDE SEQUENCE [LARGE SCALE GENOMIC DNA]</scope>
    <source>
        <strain evidence="2">Teg-2019</strain>
        <tissue evidence="2">Adductor muscle</tissue>
    </source>
</reference>
<organism evidence="2 3">
    <name type="scientific">Tegillarca granosa</name>
    <name type="common">Malaysian cockle</name>
    <name type="synonym">Anadara granosa</name>
    <dbReference type="NCBI Taxonomy" id="220873"/>
    <lineage>
        <taxon>Eukaryota</taxon>
        <taxon>Metazoa</taxon>
        <taxon>Spiralia</taxon>
        <taxon>Lophotrochozoa</taxon>
        <taxon>Mollusca</taxon>
        <taxon>Bivalvia</taxon>
        <taxon>Autobranchia</taxon>
        <taxon>Pteriomorphia</taxon>
        <taxon>Arcoida</taxon>
        <taxon>Arcoidea</taxon>
        <taxon>Arcidae</taxon>
        <taxon>Tegillarca</taxon>
    </lineage>
</organism>
<dbReference type="Pfam" id="PF02229">
    <property type="entry name" value="PC4"/>
    <property type="match status" value="1"/>
</dbReference>
<dbReference type="EMBL" id="JARBDR010000919">
    <property type="protein sequence ID" value="KAJ8299965.1"/>
    <property type="molecule type" value="Genomic_DNA"/>
</dbReference>
<sequence>MQVHIRQYTLVINGLYPTKKVIALNLEQWKRLDELYYDRINENINDCVNKNPVDYKVHLGSNIGNPVVNIRKWFMPDGHSEVIPTRQGITLSANAWYYVRARIHKAS</sequence>
<protein>
    <recommendedName>
        <fullName evidence="1">Transcriptional coactivator p15 (PC4) C-terminal domain-containing protein</fullName>
    </recommendedName>
</protein>
<dbReference type="InterPro" id="IPR009044">
    <property type="entry name" value="ssDNA-bd_transcriptional_reg"/>
</dbReference>
<comment type="caution">
    <text evidence="2">The sequence shown here is derived from an EMBL/GenBank/DDBJ whole genome shotgun (WGS) entry which is preliminary data.</text>
</comment>
<dbReference type="Gene3D" id="2.30.31.10">
    <property type="entry name" value="Transcriptional Coactivator Pc4, Chain A"/>
    <property type="match status" value="1"/>
</dbReference>
<dbReference type="InterPro" id="IPR003173">
    <property type="entry name" value="PC4_C"/>
</dbReference>
<accession>A0ABQ9E8Y1</accession>
<keyword evidence="3" id="KW-1185">Reference proteome</keyword>
<dbReference type="Proteomes" id="UP001217089">
    <property type="component" value="Unassembled WGS sequence"/>
</dbReference>
<evidence type="ECO:0000313" key="2">
    <source>
        <dbReference type="EMBL" id="KAJ8299965.1"/>
    </source>
</evidence>
<evidence type="ECO:0000259" key="1">
    <source>
        <dbReference type="Pfam" id="PF02229"/>
    </source>
</evidence>
<gene>
    <name evidence="2" type="ORF">KUTeg_021484</name>
</gene>
<feature type="domain" description="Transcriptional coactivator p15 (PC4) C-terminal" evidence="1">
    <location>
        <begin position="64"/>
        <end position="98"/>
    </location>
</feature>
<evidence type="ECO:0000313" key="3">
    <source>
        <dbReference type="Proteomes" id="UP001217089"/>
    </source>
</evidence>